<reference evidence="2" key="1">
    <citation type="submission" date="2018-05" db="EMBL/GenBank/DDBJ databases">
        <authorList>
            <person name="Lanie J.A."/>
            <person name="Ng W.-L."/>
            <person name="Kazmierczak K.M."/>
            <person name="Andrzejewski T.M."/>
            <person name="Davidsen T.M."/>
            <person name="Wayne K.J."/>
            <person name="Tettelin H."/>
            <person name="Glass J.I."/>
            <person name="Rusch D."/>
            <person name="Podicherti R."/>
            <person name="Tsui H.-C.T."/>
            <person name="Winkler M.E."/>
        </authorList>
    </citation>
    <scope>NUCLEOTIDE SEQUENCE</scope>
</reference>
<dbReference type="Pfam" id="PF12697">
    <property type="entry name" value="Abhydrolase_6"/>
    <property type="match status" value="1"/>
</dbReference>
<dbReference type="Gene3D" id="3.40.50.1820">
    <property type="entry name" value="alpha/beta hydrolase"/>
    <property type="match status" value="1"/>
</dbReference>
<dbReference type="SUPFAM" id="SSF53474">
    <property type="entry name" value="alpha/beta-Hydrolases"/>
    <property type="match status" value="1"/>
</dbReference>
<sequence length="247" mass="26438">VALSSFVDGSLYGAKFGDDSPRVIALHGWGRTHRDFDRCLSGLNAVSIDLPGFGASPAPTQVGGAALYAELISPILDSCRTPVVVVGHSFGGRVAVHLAERRPAAIGGLVLTGVPLLHRAHRKGKPALRYRVGRTLHRWGLINDTYLEGLRDKYGSSDYRAASGIMRDILVTVVNESYESQLRSISAPVDLVWGDGDDAAPPEIAARAEALLTEARLTLLGGVDHFVPTTAPEALREAIDRRLDSLT</sequence>
<dbReference type="PANTHER" id="PTHR43689">
    <property type="entry name" value="HYDROLASE"/>
    <property type="match status" value="1"/>
</dbReference>
<evidence type="ECO:0000313" key="2">
    <source>
        <dbReference type="EMBL" id="SUZ71244.1"/>
    </source>
</evidence>
<accession>A0A381PX82</accession>
<dbReference type="PANTHER" id="PTHR43689:SF8">
    <property type="entry name" value="ALPHA_BETA-HYDROLASES SUPERFAMILY PROTEIN"/>
    <property type="match status" value="1"/>
</dbReference>
<evidence type="ECO:0000259" key="1">
    <source>
        <dbReference type="Pfam" id="PF12697"/>
    </source>
</evidence>
<proteinExistence type="predicted"/>
<dbReference type="AlphaFoldDB" id="A0A381PX82"/>
<dbReference type="InterPro" id="IPR029058">
    <property type="entry name" value="AB_hydrolase_fold"/>
</dbReference>
<dbReference type="PRINTS" id="PR00111">
    <property type="entry name" value="ABHYDROLASE"/>
</dbReference>
<feature type="non-terminal residue" evidence="2">
    <location>
        <position position="1"/>
    </location>
</feature>
<feature type="domain" description="AB hydrolase-1" evidence="1">
    <location>
        <begin position="23"/>
        <end position="237"/>
    </location>
</feature>
<gene>
    <name evidence="2" type="ORF">METZ01_LOCUS24098</name>
</gene>
<organism evidence="2">
    <name type="scientific">marine metagenome</name>
    <dbReference type="NCBI Taxonomy" id="408172"/>
    <lineage>
        <taxon>unclassified sequences</taxon>
        <taxon>metagenomes</taxon>
        <taxon>ecological metagenomes</taxon>
    </lineage>
</organism>
<dbReference type="InterPro" id="IPR000073">
    <property type="entry name" value="AB_hydrolase_1"/>
</dbReference>
<dbReference type="EMBL" id="UINC01001116">
    <property type="protein sequence ID" value="SUZ71244.1"/>
    <property type="molecule type" value="Genomic_DNA"/>
</dbReference>
<name>A0A381PX82_9ZZZZ</name>
<protein>
    <recommendedName>
        <fullName evidence="1">AB hydrolase-1 domain-containing protein</fullName>
    </recommendedName>
</protein>